<dbReference type="Proteomes" id="UP000030355">
    <property type="component" value="Unassembled WGS sequence"/>
</dbReference>
<comment type="function">
    <text evidence="8">Digests double-stranded RNA. Involved in the processing of primary rRNA transcript to yield the immediate precursors to the large and small rRNAs (23S and 16S). Processes some mRNAs, and tRNAs when they are encoded in the rRNA operon. Processes pre-crRNA and tracrRNA of type II CRISPR loci if present in the organism.</text>
</comment>
<dbReference type="SUPFAM" id="SSF54768">
    <property type="entry name" value="dsRNA-binding domain-like"/>
    <property type="match status" value="1"/>
</dbReference>
<dbReference type="HAMAP" id="MF_00104">
    <property type="entry name" value="RNase_III"/>
    <property type="match status" value="1"/>
</dbReference>
<reference evidence="12" key="1">
    <citation type="journal article" date="2014" name="Sci. Data">
        <title>Genomes of diverse isolates of the marine cyanobacterium Prochlorococcus.</title>
        <authorList>
            <person name="Biller S."/>
            <person name="Berube P."/>
            <person name="Thompson J."/>
            <person name="Kelly L."/>
            <person name="Roggensack S."/>
            <person name="Awad L."/>
            <person name="Roache-Johnson K."/>
            <person name="Ding H."/>
            <person name="Giovannoni S.J."/>
            <person name="Moore L.R."/>
            <person name="Chisholm S.W."/>
        </authorList>
    </citation>
    <scope>NUCLEOTIDE SEQUENCE [LARGE SCALE GENOMIC DNA]</scope>
    <source>
        <strain evidence="12">MIT 9201</strain>
    </source>
</reference>
<dbReference type="GO" id="GO:0008033">
    <property type="term" value="P:tRNA processing"/>
    <property type="evidence" value="ECO:0007669"/>
    <property type="project" value="UniProtKB-KW"/>
</dbReference>
<feature type="active site" evidence="8">
    <location>
        <position position="78"/>
    </location>
</feature>
<keyword evidence="8" id="KW-0963">Cytoplasm</keyword>
<dbReference type="EMBL" id="JNAL01000010">
    <property type="protein sequence ID" value="KGF95991.1"/>
    <property type="molecule type" value="Genomic_DNA"/>
</dbReference>
<dbReference type="Gene3D" id="1.10.1520.10">
    <property type="entry name" value="Ribonuclease III domain"/>
    <property type="match status" value="1"/>
</dbReference>
<proteinExistence type="inferred from homology"/>
<comment type="subunit">
    <text evidence="8">Homodimer.</text>
</comment>
<evidence type="ECO:0000313" key="12">
    <source>
        <dbReference type="Proteomes" id="UP000030355"/>
    </source>
</evidence>
<keyword evidence="8" id="KW-0699">rRNA-binding</keyword>
<dbReference type="InterPro" id="IPR011907">
    <property type="entry name" value="RNase_III"/>
</dbReference>
<protein>
    <recommendedName>
        <fullName evidence="8">Ribonuclease 3</fullName>
        <ecNumber evidence="8">3.1.26.3</ecNumber>
    </recommendedName>
    <alternativeName>
        <fullName evidence="8">Ribonuclease III</fullName>
        <shortName evidence="8">RNase III</shortName>
    </alternativeName>
</protein>
<sequence length="262" mass="29993">MTCFLIIFDYLNHMTNIINQARINQIITFLKSLKIRSKRFSEIINEQNISLIQDCNKAFIHASNNKIINYEKLEFFGDAVLRLAASNFIEKKYPQMSVGEQSELRAQIVSDEWLTKLGKKIGIEKLIIKGPKAVGDINSKNTIIGEATEALIGAIYKCFDSIQEINLWLDDFWEEDSEIILKAPYKFKAKTVLQEWCQSKGFDLPMYKIIELSKKNGDPKRFSCDIFIEGLKESSALGKSHKQAETNAARNLIEKLINIGKF</sequence>
<keyword evidence="8" id="KW-0479">Metal-binding</keyword>
<dbReference type="GO" id="GO:0004525">
    <property type="term" value="F:ribonuclease III activity"/>
    <property type="evidence" value="ECO:0007669"/>
    <property type="project" value="UniProtKB-UniRule"/>
</dbReference>
<evidence type="ECO:0000259" key="10">
    <source>
        <dbReference type="PROSITE" id="PS50142"/>
    </source>
</evidence>
<dbReference type="SMART" id="SM00535">
    <property type="entry name" value="RIBOc"/>
    <property type="match status" value="1"/>
</dbReference>
<organism evidence="11 12">
    <name type="scientific">Prochlorococcus marinus str. MIT 9201</name>
    <dbReference type="NCBI Taxonomy" id="93057"/>
    <lineage>
        <taxon>Bacteria</taxon>
        <taxon>Bacillati</taxon>
        <taxon>Cyanobacteriota</taxon>
        <taxon>Cyanophyceae</taxon>
        <taxon>Synechococcales</taxon>
        <taxon>Prochlorococcaceae</taxon>
        <taxon>Prochlorococcus</taxon>
    </lineage>
</organism>
<dbReference type="GO" id="GO:0046872">
    <property type="term" value="F:metal ion binding"/>
    <property type="evidence" value="ECO:0007669"/>
    <property type="project" value="UniProtKB-KW"/>
</dbReference>
<keyword evidence="6 8" id="KW-0378">Hydrolase</keyword>
<dbReference type="GO" id="GO:0006364">
    <property type="term" value="P:rRNA processing"/>
    <property type="evidence" value="ECO:0007669"/>
    <property type="project" value="UniProtKB-UniRule"/>
</dbReference>
<dbReference type="GO" id="GO:0010468">
    <property type="term" value="P:regulation of gene expression"/>
    <property type="evidence" value="ECO:0007669"/>
    <property type="project" value="TreeGrafter"/>
</dbReference>
<dbReference type="SMART" id="SM00358">
    <property type="entry name" value="DSRM"/>
    <property type="match status" value="1"/>
</dbReference>
<dbReference type="PANTHER" id="PTHR11207">
    <property type="entry name" value="RIBONUCLEASE III"/>
    <property type="match status" value="1"/>
</dbReference>
<keyword evidence="4 8" id="KW-0540">Nuclease</keyword>
<dbReference type="InterPro" id="IPR014720">
    <property type="entry name" value="dsRBD_dom"/>
</dbReference>
<keyword evidence="5 8" id="KW-0255">Endonuclease</keyword>
<comment type="cofactor">
    <cofactor evidence="8">
        <name>Mg(2+)</name>
        <dbReference type="ChEBI" id="CHEBI:18420"/>
    </cofactor>
</comment>
<dbReference type="EC" id="3.1.26.3" evidence="8"/>
<dbReference type="CDD" id="cd10845">
    <property type="entry name" value="DSRM_RNAse_III_family"/>
    <property type="match status" value="1"/>
</dbReference>
<keyword evidence="8" id="KW-0819">tRNA processing</keyword>
<evidence type="ECO:0000256" key="8">
    <source>
        <dbReference type="HAMAP-Rule" id="MF_00104"/>
    </source>
</evidence>
<dbReference type="GO" id="GO:0003725">
    <property type="term" value="F:double-stranded RNA binding"/>
    <property type="evidence" value="ECO:0007669"/>
    <property type="project" value="TreeGrafter"/>
</dbReference>
<keyword evidence="7 8" id="KW-0694">RNA-binding</keyword>
<feature type="binding site" evidence="8">
    <location>
        <position position="146"/>
    </location>
    <ligand>
        <name>Mg(2+)</name>
        <dbReference type="ChEBI" id="CHEBI:18420"/>
    </ligand>
</feature>
<accession>A0A0A2A571</accession>
<feature type="binding site" evidence="8">
    <location>
        <position position="149"/>
    </location>
    <ligand>
        <name>Mg(2+)</name>
        <dbReference type="ChEBI" id="CHEBI:18420"/>
    </ligand>
</feature>
<gene>
    <name evidence="8" type="primary">rnc</name>
    <name evidence="11" type="ORF">EU95_0785</name>
</gene>
<evidence type="ECO:0000256" key="1">
    <source>
        <dbReference type="ARBA" id="ARBA00000109"/>
    </source>
</evidence>
<dbReference type="Pfam" id="PF14622">
    <property type="entry name" value="Ribonucleas_3_3"/>
    <property type="match status" value="1"/>
</dbReference>
<comment type="caution">
    <text evidence="11">The sequence shown here is derived from an EMBL/GenBank/DDBJ whole genome shotgun (WGS) entry which is preliminary data.</text>
</comment>
<dbReference type="PANTHER" id="PTHR11207:SF0">
    <property type="entry name" value="RIBONUCLEASE 3"/>
    <property type="match status" value="1"/>
</dbReference>
<evidence type="ECO:0000256" key="2">
    <source>
        <dbReference type="ARBA" id="ARBA00010183"/>
    </source>
</evidence>
<dbReference type="SUPFAM" id="SSF69065">
    <property type="entry name" value="RNase III domain-like"/>
    <property type="match status" value="1"/>
</dbReference>
<dbReference type="PROSITE" id="PS50137">
    <property type="entry name" value="DS_RBD"/>
    <property type="match status" value="1"/>
</dbReference>
<name>A0A0A2A571_PROMR</name>
<keyword evidence="8" id="KW-0460">Magnesium</keyword>
<dbReference type="GO" id="GO:0006397">
    <property type="term" value="P:mRNA processing"/>
    <property type="evidence" value="ECO:0007669"/>
    <property type="project" value="UniProtKB-UniRule"/>
</dbReference>
<evidence type="ECO:0000256" key="3">
    <source>
        <dbReference type="ARBA" id="ARBA00022664"/>
    </source>
</evidence>
<dbReference type="InterPro" id="IPR000999">
    <property type="entry name" value="RNase_III_dom"/>
</dbReference>
<feature type="binding site" evidence="8">
    <location>
        <position position="74"/>
    </location>
    <ligand>
        <name>Mg(2+)</name>
        <dbReference type="ChEBI" id="CHEBI:18420"/>
    </ligand>
</feature>
<dbReference type="Pfam" id="PF00035">
    <property type="entry name" value="dsrm"/>
    <property type="match status" value="1"/>
</dbReference>
<dbReference type="STRING" id="93057.EU95_0785"/>
<comment type="similarity">
    <text evidence="2">Belongs to the ribonuclease III family.</text>
</comment>
<keyword evidence="3 8" id="KW-0507">mRNA processing</keyword>
<feature type="domain" description="RNase III" evidence="10">
    <location>
        <begin position="57"/>
        <end position="156"/>
    </location>
</feature>
<evidence type="ECO:0000256" key="7">
    <source>
        <dbReference type="ARBA" id="ARBA00022884"/>
    </source>
</evidence>
<evidence type="ECO:0000256" key="4">
    <source>
        <dbReference type="ARBA" id="ARBA00022722"/>
    </source>
</evidence>
<dbReference type="Gene3D" id="3.30.160.20">
    <property type="match status" value="1"/>
</dbReference>
<keyword evidence="8" id="KW-0698">rRNA processing</keyword>
<evidence type="ECO:0000256" key="5">
    <source>
        <dbReference type="ARBA" id="ARBA00022759"/>
    </source>
</evidence>
<comment type="subcellular location">
    <subcellularLocation>
        <location evidence="8">Cytoplasm</location>
    </subcellularLocation>
</comment>
<evidence type="ECO:0000313" key="11">
    <source>
        <dbReference type="EMBL" id="KGF95991.1"/>
    </source>
</evidence>
<feature type="domain" description="DRBM" evidence="9">
    <location>
        <begin position="188"/>
        <end position="258"/>
    </location>
</feature>
<evidence type="ECO:0000259" key="9">
    <source>
        <dbReference type="PROSITE" id="PS50137"/>
    </source>
</evidence>
<comment type="catalytic activity">
    <reaction evidence="1 8">
        <text>Endonucleolytic cleavage to 5'-phosphomonoester.</text>
        <dbReference type="EC" id="3.1.26.3"/>
    </reaction>
</comment>
<dbReference type="GO" id="GO:0005737">
    <property type="term" value="C:cytoplasm"/>
    <property type="evidence" value="ECO:0007669"/>
    <property type="project" value="UniProtKB-SubCell"/>
</dbReference>
<dbReference type="PROSITE" id="PS50142">
    <property type="entry name" value="RNASE_3_2"/>
    <property type="match status" value="1"/>
</dbReference>
<evidence type="ECO:0000256" key="6">
    <source>
        <dbReference type="ARBA" id="ARBA00022801"/>
    </source>
</evidence>
<dbReference type="InterPro" id="IPR036389">
    <property type="entry name" value="RNase_III_sf"/>
</dbReference>
<dbReference type="GO" id="GO:0019843">
    <property type="term" value="F:rRNA binding"/>
    <property type="evidence" value="ECO:0007669"/>
    <property type="project" value="UniProtKB-KW"/>
</dbReference>
<dbReference type="AlphaFoldDB" id="A0A0A2A571"/>
<dbReference type="eggNOG" id="COG0571">
    <property type="taxonomic scope" value="Bacteria"/>
</dbReference>
<dbReference type="CDD" id="cd00593">
    <property type="entry name" value="RIBOc"/>
    <property type="match status" value="1"/>
</dbReference>
<feature type="active site" evidence="8">
    <location>
        <position position="149"/>
    </location>
</feature>